<keyword evidence="5" id="KW-0378">Hydrolase</keyword>
<dbReference type="PANTHER" id="PTHR37016:SF3">
    <property type="entry name" value="NEUTRAL PROTEASE 2-RELATED"/>
    <property type="match status" value="1"/>
</dbReference>
<protein>
    <submittedName>
        <fullName evidence="10">Lysine-specific metallo-endopeptidase family protein</fullName>
    </submittedName>
</protein>
<dbReference type="GO" id="GO:0006508">
    <property type="term" value="P:proteolysis"/>
    <property type="evidence" value="ECO:0007669"/>
    <property type="project" value="UniProtKB-KW"/>
</dbReference>
<keyword evidence="3" id="KW-0645">Protease</keyword>
<gene>
    <name evidence="10" type="ORF">DFR28_1021205</name>
</gene>
<dbReference type="SUPFAM" id="SSF55486">
    <property type="entry name" value="Metalloproteases ('zincins'), catalytic domain"/>
    <property type="match status" value="1"/>
</dbReference>
<evidence type="ECO:0000256" key="4">
    <source>
        <dbReference type="ARBA" id="ARBA00022723"/>
    </source>
</evidence>
<evidence type="ECO:0000256" key="3">
    <source>
        <dbReference type="ARBA" id="ARBA00022670"/>
    </source>
</evidence>
<evidence type="ECO:0000256" key="7">
    <source>
        <dbReference type="ARBA" id="ARBA00023049"/>
    </source>
</evidence>
<feature type="domain" description="Lysine-specific metallo-endopeptidase" evidence="9">
    <location>
        <begin position="202"/>
        <end position="338"/>
    </location>
</feature>
<keyword evidence="7" id="KW-0482">Metalloprotease</keyword>
<dbReference type="RefSeq" id="WP_113954516.1">
    <property type="nucleotide sequence ID" value="NZ_QNRT01000002.1"/>
</dbReference>
<keyword evidence="8" id="KW-0732">Signal</keyword>
<proteinExistence type="inferred from homology"/>
<comment type="caution">
    <text evidence="10">The sequence shown here is derived from an EMBL/GenBank/DDBJ whole genome shotgun (WGS) entry which is preliminary data.</text>
</comment>
<evidence type="ECO:0000256" key="2">
    <source>
        <dbReference type="ARBA" id="ARBA00010279"/>
    </source>
</evidence>
<dbReference type="Gene3D" id="3.40.390.10">
    <property type="entry name" value="Collagenase (Catalytic Domain)"/>
    <property type="match status" value="1"/>
</dbReference>
<dbReference type="SMART" id="SM01351">
    <property type="entry name" value="Aspzincin_M35"/>
    <property type="match status" value="1"/>
</dbReference>
<dbReference type="AlphaFoldDB" id="A0A395JLY0"/>
<dbReference type="OrthoDB" id="7649992at2"/>
<dbReference type="InterPro" id="IPR029463">
    <property type="entry name" value="Lys_MEP"/>
</dbReference>
<evidence type="ECO:0000256" key="6">
    <source>
        <dbReference type="ARBA" id="ARBA00022833"/>
    </source>
</evidence>
<organism evidence="10 11">
    <name type="scientific">Arenicella xantha</name>
    <dbReference type="NCBI Taxonomy" id="644221"/>
    <lineage>
        <taxon>Bacteria</taxon>
        <taxon>Pseudomonadati</taxon>
        <taxon>Pseudomonadota</taxon>
        <taxon>Gammaproteobacteria</taxon>
        <taxon>Arenicellales</taxon>
        <taxon>Arenicellaceae</taxon>
        <taxon>Arenicella</taxon>
    </lineage>
</organism>
<keyword evidence="6" id="KW-0862">Zinc</keyword>
<dbReference type="GO" id="GO:0046872">
    <property type="term" value="F:metal ion binding"/>
    <property type="evidence" value="ECO:0007669"/>
    <property type="project" value="UniProtKB-KW"/>
</dbReference>
<evidence type="ECO:0000313" key="10">
    <source>
        <dbReference type="EMBL" id="RBP51772.1"/>
    </source>
</evidence>
<dbReference type="EMBL" id="QNRT01000002">
    <property type="protein sequence ID" value="RBP51772.1"/>
    <property type="molecule type" value="Genomic_DNA"/>
</dbReference>
<name>A0A395JLY0_9GAMM</name>
<sequence>MYNVLSALFRLFVFCGLLGSHIPAFANQLPDGVEVSFQLNKSYIDSGDEVGVVFNYSNSLETPVRLLKWGTALEGRLNEDLLAIYYEQRKLPYTGRIYKRGIPQATDYVLIQPKTSISATVNIRDAYPVNQRGDYRIQLGASLQSELSGQSMAKPSSQILTLGRELSQRKQTPEYNSCSVSQQAEISTALDAAELISKTARDDLAGTPVNQRANAQRYTEWFGSYSLSNWNSVQENFNSIYTATASEVLGFDCTCTDGYFAYVYPNDEYNIYLCNAFWSAPSTGTDSKSGTIVHELSHFTVVADTNDEVYGQEGARNLAASSPSVAITNADSHEYFAENTPFISMPDSVSPPPTPTPSDNEGDLLLDIVPILAAVATNTTPQTPNSALTQVKKFSGRWKGLRTSSGYEFNEYFRFLASTAFVVGNDAGISGESHIDGAFDYKLNNTSGIYLSNPSGWAIFDPWGLPTSDLGSMYVFTTLGANVSASHFYYYPSTLELSSGVATPTAFTKLSSSWKAKESSTLTEQQLLDLKLATYREENARASKMKGLQSSKDVTIAERALEIKRQH</sequence>
<keyword evidence="11" id="KW-1185">Reference proteome</keyword>
<dbReference type="GO" id="GO:0004222">
    <property type="term" value="F:metalloendopeptidase activity"/>
    <property type="evidence" value="ECO:0007669"/>
    <property type="project" value="InterPro"/>
</dbReference>
<feature type="signal peptide" evidence="8">
    <location>
        <begin position="1"/>
        <end position="26"/>
    </location>
</feature>
<evidence type="ECO:0000256" key="5">
    <source>
        <dbReference type="ARBA" id="ARBA00022801"/>
    </source>
</evidence>
<dbReference type="InterPro" id="IPR024079">
    <property type="entry name" value="MetalloPept_cat_dom_sf"/>
</dbReference>
<dbReference type="InterPro" id="IPR050414">
    <property type="entry name" value="Fungal_M35_metalloproteases"/>
</dbReference>
<evidence type="ECO:0000259" key="9">
    <source>
        <dbReference type="SMART" id="SM01351"/>
    </source>
</evidence>
<reference evidence="10 11" key="1">
    <citation type="submission" date="2018-06" db="EMBL/GenBank/DDBJ databases">
        <title>Genomic Encyclopedia of Type Strains, Phase IV (KMG-IV): sequencing the most valuable type-strain genomes for metagenomic binning, comparative biology and taxonomic classification.</title>
        <authorList>
            <person name="Goeker M."/>
        </authorList>
    </citation>
    <scope>NUCLEOTIDE SEQUENCE [LARGE SCALE GENOMIC DNA]</scope>
    <source>
        <strain evidence="10 11">DSM 24032</strain>
    </source>
</reference>
<dbReference type="InParanoid" id="A0A395JLY0"/>
<comment type="similarity">
    <text evidence="2">Belongs to the peptidase M35 family.</text>
</comment>
<dbReference type="PANTHER" id="PTHR37016">
    <property type="match status" value="1"/>
</dbReference>
<evidence type="ECO:0000256" key="8">
    <source>
        <dbReference type="SAM" id="SignalP"/>
    </source>
</evidence>
<evidence type="ECO:0000256" key="1">
    <source>
        <dbReference type="ARBA" id="ARBA00001947"/>
    </source>
</evidence>
<evidence type="ECO:0000313" key="11">
    <source>
        <dbReference type="Proteomes" id="UP000253083"/>
    </source>
</evidence>
<keyword evidence="4" id="KW-0479">Metal-binding</keyword>
<accession>A0A395JLY0</accession>
<comment type="cofactor">
    <cofactor evidence="1">
        <name>Zn(2+)</name>
        <dbReference type="ChEBI" id="CHEBI:29105"/>
    </cofactor>
</comment>
<feature type="chain" id="PRO_5017298900" evidence="8">
    <location>
        <begin position="27"/>
        <end position="567"/>
    </location>
</feature>
<dbReference type="Pfam" id="PF14521">
    <property type="entry name" value="Aspzincin_M35"/>
    <property type="match status" value="1"/>
</dbReference>
<dbReference type="Proteomes" id="UP000253083">
    <property type="component" value="Unassembled WGS sequence"/>
</dbReference>